<dbReference type="AlphaFoldDB" id="A0A4Q2DNV1"/>
<name>A0A4Q2DNV1_9AGAR</name>
<dbReference type="STRING" id="2316362.A0A4Q2DNV1"/>
<dbReference type="OrthoDB" id="5584477at2759"/>
<reference evidence="2 3" key="1">
    <citation type="submission" date="2019-01" db="EMBL/GenBank/DDBJ databases">
        <title>Draft genome sequence of Psathyrella aberdarensis IHI B618.</title>
        <authorList>
            <person name="Buettner E."/>
            <person name="Kellner H."/>
        </authorList>
    </citation>
    <scope>NUCLEOTIDE SEQUENCE [LARGE SCALE GENOMIC DNA]</scope>
    <source>
        <strain evidence="2 3">IHI B618</strain>
    </source>
</reference>
<organism evidence="2 3">
    <name type="scientific">Candolleomyces aberdarensis</name>
    <dbReference type="NCBI Taxonomy" id="2316362"/>
    <lineage>
        <taxon>Eukaryota</taxon>
        <taxon>Fungi</taxon>
        <taxon>Dikarya</taxon>
        <taxon>Basidiomycota</taxon>
        <taxon>Agaricomycotina</taxon>
        <taxon>Agaricomycetes</taxon>
        <taxon>Agaricomycetidae</taxon>
        <taxon>Agaricales</taxon>
        <taxon>Agaricineae</taxon>
        <taxon>Psathyrellaceae</taxon>
        <taxon>Candolleomyces</taxon>
    </lineage>
</organism>
<dbReference type="Proteomes" id="UP000290288">
    <property type="component" value="Unassembled WGS sequence"/>
</dbReference>
<comment type="caution">
    <text evidence="2">The sequence shown here is derived from an EMBL/GenBank/DDBJ whole genome shotgun (WGS) entry which is preliminary data.</text>
</comment>
<dbReference type="InterPro" id="IPR040976">
    <property type="entry name" value="Pkinase_fungal"/>
</dbReference>
<feature type="domain" description="Fungal-type protein kinase" evidence="1">
    <location>
        <begin position="153"/>
        <end position="409"/>
    </location>
</feature>
<dbReference type="EMBL" id="SDEE01000122">
    <property type="protein sequence ID" value="RXW21066.1"/>
    <property type="molecule type" value="Genomic_DNA"/>
</dbReference>
<dbReference type="PANTHER" id="PTHR38248:SF2">
    <property type="entry name" value="FUNK1 11"/>
    <property type="match status" value="1"/>
</dbReference>
<accession>A0A4Q2DNV1</accession>
<proteinExistence type="predicted"/>
<keyword evidence="3" id="KW-1185">Reference proteome</keyword>
<evidence type="ECO:0000259" key="1">
    <source>
        <dbReference type="Pfam" id="PF17667"/>
    </source>
</evidence>
<sequence length="410" mass="46865">MRTRSSEKRDKTVSLDPKFDEQRQLVLSELGGVISLDNDTFIRSLYHSTAPESAIDTFLKKSRFYSLTQRRWKLPRSCAKLLNDDFHIPFLNIFSSILKHFWRDSAAQGTREVVDTHATDLRHREATSVIHHSRPSLVIKAEGPSFQRPYTLSEDKQQKVGYSNIAACIDIQVNGNELPISDQLVRVAIYARQLFIHQPNRRFVRTLVLSEQHVRLFHFDRSGLQYTQLLNFHENPHTFVRIVLGLSSPEESDIGLDDSVQWTTLDGRKISGTLRTRGGNNEDITYRLAAIQPFFSNGNIRGRSTICWSVRDPTTDEELVVKDSWRSEERLSEHIYLHDAVGVPGVVQMVNCEPDRCDTKSMRGFGDAVPANFRNRIETRIVMKAYGKSVKKYTSAKQLICALRDAIAGM</sequence>
<dbReference type="Pfam" id="PF17667">
    <property type="entry name" value="Pkinase_fungal"/>
    <property type="match status" value="1"/>
</dbReference>
<protein>
    <recommendedName>
        <fullName evidence="1">Fungal-type protein kinase domain-containing protein</fullName>
    </recommendedName>
</protein>
<evidence type="ECO:0000313" key="2">
    <source>
        <dbReference type="EMBL" id="RXW21066.1"/>
    </source>
</evidence>
<dbReference type="PANTHER" id="PTHR38248">
    <property type="entry name" value="FUNK1 6"/>
    <property type="match status" value="1"/>
</dbReference>
<gene>
    <name evidence="2" type="ORF">EST38_g4777</name>
</gene>
<evidence type="ECO:0000313" key="3">
    <source>
        <dbReference type="Proteomes" id="UP000290288"/>
    </source>
</evidence>